<evidence type="ECO:0000256" key="9">
    <source>
        <dbReference type="SAM" id="MobiDB-lite"/>
    </source>
</evidence>
<evidence type="ECO:0000256" key="5">
    <source>
        <dbReference type="ARBA" id="ARBA00022927"/>
    </source>
</evidence>
<dbReference type="InterPro" id="IPR005807">
    <property type="entry name" value="SecE_bac"/>
</dbReference>
<protein>
    <submittedName>
        <fullName evidence="11">Preprotein translocase subunit sece</fullName>
    </submittedName>
</protein>
<dbReference type="AlphaFoldDB" id="A0A0W8G5R6"/>
<reference evidence="11" key="1">
    <citation type="journal article" date="2015" name="Proc. Natl. Acad. Sci. U.S.A.">
        <title>Networks of energetic and metabolic interactions define dynamics in microbial communities.</title>
        <authorList>
            <person name="Embree M."/>
            <person name="Liu J.K."/>
            <person name="Al-Bassam M.M."/>
            <person name="Zengler K."/>
        </authorList>
    </citation>
    <scope>NUCLEOTIDE SEQUENCE</scope>
</reference>
<keyword evidence="8 10" id="KW-0472">Membrane</keyword>
<evidence type="ECO:0000256" key="2">
    <source>
        <dbReference type="ARBA" id="ARBA00022448"/>
    </source>
</evidence>
<feature type="compositionally biased region" description="Basic and acidic residues" evidence="9">
    <location>
        <begin position="21"/>
        <end position="32"/>
    </location>
</feature>
<keyword evidence="6 10" id="KW-1133">Transmembrane helix</keyword>
<dbReference type="InterPro" id="IPR038379">
    <property type="entry name" value="SecE_sf"/>
</dbReference>
<keyword evidence="7" id="KW-0811">Translocation</keyword>
<evidence type="ECO:0000313" key="11">
    <source>
        <dbReference type="EMBL" id="KUG28386.1"/>
    </source>
</evidence>
<keyword evidence="3" id="KW-1003">Cell membrane</keyword>
<dbReference type="Pfam" id="PF00584">
    <property type="entry name" value="SecE"/>
    <property type="match status" value="1"/>
</dbReference>
<dbReference type="GO" id="GO:0008320">
    <property type="term" value="F:protein transmembrane transporter activity"/>
    <property type="evidence" value="ECO:0007669"/>
    <property type="project" value="InterPro"/>
</dbReference>
<dbReference type="EMBL" id="LNQE01000224">
    <property type="protein sequence ID" value="KUG28386.1"/>
    <property type="molecule type" value="Genomic_DNA"/>
</dbReference>
<dbReference type="PANTHER" id="PTHR33910">
    <property type="entry name" value="PROTEIN TRANSLOCASE SUBUNIT SECE"/>
    <property type="match status" value="1"/>
</dbReference>
<dbReference type="GO" id="GO:0006886">
    <property type="term" value="P:intracellular protein transport"/>
    <property type="evidence" value="ECO:0007669"/>
    <property type="project" value="InterPro"/>
</dbReference>
<evidence type="ECO:0000256" key="6">
    <source>
        <dbReference type="ARBA" id="ARBA00022989"/>
    </source>
</evidence>
<feature type="transmembrane region" description="Helical" evidence="10">
    <location>
        <begin position="77"/>
        <end position="98"/>
    </location>
</feature>
<sequence>MVTKKTETDESAHKPAPAKAEQAKAGKAEAKARPAGGKGEQGASGSPLKGKIEQAREFFEQAKAELKKVTWPTRKETVSTGIAVLILVVVMSIFLGLVDLGLARLVEFILA</sequence>
<dbReference type="GO" id="GO:0005886">
    <property type="term" value="C:plasma membrane"/>
    <property type="evidence" value="ECO:0007669"/>
    <property type="project" value="TreeGrafter"/>
</dbReference>
<proteinExistence type="inferred from homology"/>
<evidence type="ECO:0000256" key="8">
    <source>
        <dbReference type="ARBA" id="ARBA00023136"/>
    </source>
</evidence>
<evidence type="ECO:0000256" key="4">
    <source>
        <dbReference type="ARBA" id="ARBA00022692"/>
    </source>
</evidence>
<feature type="region of interest" description="Disordered" evidence="9">
    <location>
        <begin position="1"/>
        <end position="49"/>
    </location>
</feature>
<keyword evidence="4 10" id="KW-0812">Transmembrane</keyword>
<organism evidence="11">
    <name type="scientific">hydrocarbon metagenome</name>
    <dbReference type="NCBI Taxonomy" id="938273"/>
    <lineage>
        <taxon>unclassified sequences</taxon>
        <taxon>metagenomes</taxon>
        <taxon>ecological metagenomes</taxon>
    </lineage>
</organism>
<dbReference type="NCBIfam" id="TIGR00964">
    <property type="entry name" value="secE_bact"/>
    <property type="match status" value="1"/>
</dbReference>
<dbReference type="GO" id="GO:0009306">
    <property type="term" value="P:protein secretion"/>
    <property type="evidence" value="ECO:0007669"/>
    <property type="project" value="InterPro"/>
</dbReference>
<keyword evidence="5" id="KW-0653">Protein transport</keyword>
<evidence type="ECO:0000256" key="3">
    <source>
        <dbReference type="ARBA" id="ARBA00022475"/>
    </source>
</evidence>
<evidence type="ECO:0000256" key="1">
    <source>
        <dbReference type="ARBA" id="ARBA00004370"/>
    </source>
</evidence>
<dbReference type="GO" id="GO:0043952">
    <property type="term" value="P:protein transport by the Sec complex"/>
    <property type="evidence" value="ECO:0007669"/>
    <property type="project" value="TreeGrafter"/>
</dbReference>
<feature type="compositionally biased region" description="Basic and acidic residues" evidence="9">
    <location>
        <begin position="1"/>
        <end position="13"/>
    </location>
</feature>
<accession>A0A0W8G5R6</accession>
<name>A0A0W8G5R6_9ZZZZ</name>
<evidence type="ECO:0000256" key="10">
    <source>
        <dbReference type="SAM" id="Phobius"/>
    </source>
</evidence>
<dbReference type="Gene3D" id="1.20.5.1030">
    <property type="entry name" value="Preprotein translocase secy subunit"/>
    <property type="match status" value="1"/>
</dbReference>
<dbReference type="PROSITE" id="PS01067">
    <property type="entry name" value="SECE_SEC61G"/>
    <property type="match status" value="1"/>
</dbReference>
<dbReference type="PANTHER" id="PTHR33910:SF1">
    <property type="entry name" value="PROTEIN TRANSLOCASE SUBUNIT SECE"/>
    <property type="match status" value="1"/>
</dbReference>
<dbReference type="PRINTS" id="PR01650">
    <property type="entry name" value="SECETRNLCASE"/>
</dbReference>
<comment type="caution">
    <text evidence="11">The sequence shown here is derived from an EMBL/GenBank/DDBJ whole genome shotgun (WGS) entry which is preliminary data.</text>
</comment>
<evidence type="ECO:0000256" key="7">
    <source>
        <dbReference type="ARBA" id="ARBA00023010"/>
    </source>
</evidence>
<comment type="subcellular location">
    <subcellularLocation>
        <location evidence="1">Membrane</location>
    </subcellularLocation>
</comment>
<gene>
    <name evidence="11" type="ORF">ASZ90_001756</name>
</gene>
<keyword evidence="2" id="KW-0813">Transport</keyword>
<dbReference type="InterPro" id="IPR001901">
    <property type="entry name" value="Translocase_SecE/Sec61-g"/>
</dbReference>
<dbReference type="HAMAP" id="MF_00422">
    <property type="entry name" value="SecE"/>
    <property type="match status" value="1"/>
</dbReference>
<dbReference type="GO" id="GO:0006605">
    <property type="term" value="P:protein targeting"/>
    <property type="evidence" value="ECO:0007669"/>
    <property type="project" value="InterPro"/>
</dbReference>